<accession>A0A8J2M8Y9</accession>
<dbReference type="Proteomes" id="UP000708208">
    <property type="component" value="Unassembled WGS sequence"/>
</dbReference>
<keyword evidence="3 7" id="KW-0853">WD repeat</keyword>
<protein>
    <recommendedName>
        <fullName evidence="2">peptidylprolyl isomerase</fullName>
        <ecNumber evidence="2">5.2.1.8</ecNumber>
    </recommendedName>
</protein>
<dbReference type="InterPro" id="IPR001680">
    <property type="entry name" value="WD40_rpt"/>
</dbReference>
<name>A0A8J2M8Y9_9HEXA</name>
<evidence type="ECO:0000256" key="4">
    <source>
        <dbReference type="ARBA" id="ARBA00022737"/>
    </source>
</evidence>
<evidence type="ECO:0000313" key="10">
    <source>
        <dbReference type="EMBL" id="CAG7834170.1"/>
    </source>
</evidence>
<evidence type="ECO:0000256" key="1">
    <source>
        <dbReference type="ARBA" id="ARBA00000971"/>
    </source>
</evidence>
<dbReference type="EC" id="5.2.1.8" evidence="2"/>
<keyword evidence="11" id="KW-1185">Reference proteome</keyword>
<proteinExistence type="predicted"/>
<dbReference type="CDD" id="cd01927">
    <property type="entry name" value="cyclophilin_WD40"/>
    <property type="match status" value="1"/>
</dbReference>
<dbReference type="GO" id="GO:0003755">
    <property type="term" value="F:peptidyl-prolyl cis-trans isomerase activity"/>
    <property type="evidence" value="ECO:0007669"/>
    <property type="project" value="UniProtKB-KW"/>
</dbReference>
<dbReference type="SMART" id="SM00320">
    <property type="entry name" value="WD40"/>
    <property type="match status" value="3"/>
</dbReference>
<sequence>MSDSDEEQDRGSKRQVEAEPENVPGPDEQAHESDDDLIGPQPVTDEPKPKKRKVLEYEDVYLASLPTAEYYERSYMHRDIVTHVAVTKTEFVITASADGHIKFWKKQEEGIEFVKHFRSHLGNIQAITINSTGTLLCSVSSDKSLKVFDVVNFDMINMMTLAYVPQTCEWVHCSGDPIPALAIAEENSNKIYIYDGQGSSEPIKILERMHRSPVTIIKYNPVFEAVISVDVKGMIQYWTGPKTDLTISPNGVNFAGLTSDRRVCVFKFGTGKLIRVFDENLSNILELQQKKQLIPSMEFGRRMAVERDLEKSEMLKMSNLTFDESSNFLLYPTVIGVKIVNIVTNRMVRLIAKPENLRILQIAVFQGKSRKTTAAVTAELEAADNPTLDNVQSDPTLFCTAYKKNRFYMFTTRDADDPKNTGQRMYETAVIHTTKGDIHVKFFGKECPKSVENFCVHAKNGYFNGHIFHRVIKQFMIQTGDPTGIGTGGESIWGGEFEDEFNPALKHDRPYTLSMANAGPNTNGSQFFITLVPTFFITLVPTPWLDNKHTVFGRVTRGMESVQHISMVKTNPKTDKPYDDVSIINVSLR</sequence>
<dbReference type="FunFam" id="2.130.10.10:FF:000471">
    <property type="entry name" value="Peptidylprolyl isomerase domain and WD repeat-containing protein"/>
    <property type="match status" value="1"/>
</dbReference>
<keyword evidence="5" id="KW-0697">Rotamase</keyword>
<evidence type="ECO:0000256" key="2">
    <source>
        <dbReference type="ARBA" id="ARBA00013194"/>
    </source>
</evidence>
<dbReference type="FunFam" id="2.40.100.10:FF:000003">
    <property type="entry name" value="Peptidylprolyl isomerase domain and WD repeat-containing 1"/>
    <property type="match status" value="1"/>
</dbReference>
<dbReference type="PROSITE" id="PS50082">
    <property type="entry name" value="WD_REPEATS_2"/>
    <property type="match status" value="2"/>
</dbReference>
<feature type="repeat" description="WD" evidence="7">
    <location>
        <begin position="74"/>
        <end position="105"/>
    </location>
</feature>
<dbReference type="EMBL" id="CAJVCH010570143">
    <property type="protein sequence ID" value="CAG7834170.1"/>
    <property type="molecule type" value="Genomic_DNA"/>
</dbReference>
<dbReference type="GO" id="GO:0005634">
    <property type="term" value="C:nucleus"/>
    <property type="evidence" value="ECO:0007669"/>
    <property type="project" value="UniProtKB-ARBA"/>
</dbReference>
<feature type="repeat" description="WD" evidence="7">
    <location>
        <begin position="117"/>
        <end position="158"/>
    </location>
</feature>
<dbReference type="InterPro" id="IPR044666">
    <property type="entry name" value="Cyclophilin_A-like"/>
</dbReference>
<gene>
    <name evidence="10" type="ORF">AFUS01_LOCUS43700</name>
</gene>
<evidence type="ECO:0000256" key="7">
    <source>
        <dbReference type="PROSITE-ProRule" id="PRU00221"/>
    </source>
</evidence>
<evidence type="ECO:0000256" key="8">
    <source>
        <dbReference type="SAM" id="MobiDB-lite"/>
    </source>
</evidence>
<dbReference type="PANTHER" id="PTHR45625:SF4">
    <property type="entry name" value="PEPTIDYLPROLYL ISOMERASE DOMAIN AND WD REPEAT-CONTAINING PROTEIN 1"/>
    <property type="match status" value="1"/>
</dbReference>
<dbReference type="Pfam" id="PF00400">
    <property type="entry name" value="WD40"/>
    <property type="match status" value="2"/>
</dbReference>
<organism evidence="10 11">
    <name type="scientific">Allacma fusca</name>
    <dbReference type="NCBI Taxonomy" id="39272"/>
    <lineage>
        <taxon>Eukaryota</taxon>
        <taxon>Metazoa</taxon>
        <taxon>Ecdysozoa</taxon>
        <taxon>Arthropoda</taxon>
        <taxon>Hexapoda</taxon>
        <taxon>Collembola</taxon>
        <taxon>Symphypleona</taxon>
        <taxon>Sminthuridae</taxon>
        <taxon>Allacma</taxon>
    </lineage>
</organism>
<keyword evidence="6" id="KW-0413">Isomerase</keyword>
<evidence type="ECO:0000256" key="6">
    <source>
        <dbReference type="ARBA" id="ARBA00023235"/>
    </source>
</evidence>
<keyword evidence="4" id="KW-0677">Repeat</keyword>
<reference evidence="10" key="1">
    <citation type="submission" date="2021-06" db="EMBL/GenBank/DDBJ databases">
        <authorList>
            <person name="Hodson N. C."/>
            <person name="Mongue J. A."/>
            <person name="Jaron S. K."/>
        </authorList>
    </citation>
    <scope>NUCLEOTIDE SEQUENCE</scope>
</reference>
<dbReference type="AlphaFoldDB" id="A0A8J2M8Y9"/>
<feature type="domain" description="PPIase cyclophilin-type" evidence="9">
    <location>
        <begin position="425"/>
        <end position="588"/>
    </location>
</feature>
<comment type="catalytic activity">
    <reaction evidence="1">
        <text>[protein]-peptidylproline (omega=180) = [protein]-peptidylproline (omega=0)</text>
        <dbReference type="Rhea" id="RHEA:16237"/>
        <dbReference type="Rhea" id="RHEA-COMP:10747"/>
        <dbReference type="Rhea" id="RHEA-COMP:10748"/>
        <dbReference type="ChEBI" id="CHEBI:83833"/>
        <dbReference type="ChEBI" id="CHEBI:83834"/>
        <dbReference type="EC" id="5.2.1.8"/>
    </reaction>
</comment>
<dbReference type="InterPro" id="IPR002130">
    <property type="entry name" value="Cyclophilin-type_PPIase_dom"/>
</dbReference>
<comment type="caution">
    <text evidence="10">The sequence shown here is derived from an EMBL/GenBank/DDBJ whole genome shotgun (WGS) entry which is preliminary data.</text>
</comment>
<dbReference type="OrthoDB" id="10264753at2759"/>
<evidence type="ECO:0000256" key="3">
    <source>
        <dbReference type="ARBA" id="ARBA00022574"/>
    </source>
</evidence>
<dbReference type="PANTHER" id="PTHR45625">
    <property type="entry name" value="PEPTIDYL-PROLYL CIS-TRANS ISOMERASE-RELATED"/>
    <property type="match status" value="1"/>
</dbReference>
<evidence type="ECO:0000259" key="9">
    <source>
        <dbReference type="PROSITE" id="PS50072"/>
    </source>
</evidence>
<dbReference type="PROSITE" id="PS50072">
    <property type="entry name" value="CSA_PPIASE_2"/>
    <property type="match status" value="1"/>
</dbReference>
<dbReference type="Pfam" id="PF00160">
    <property type="entry name" value="Pro_isomerase"/>
    <property type="match status" value="1"/>
</dbReference>
<evidence type="ECO:0000256" key="5">
    <source>
        <dbReference type="ARBA" id="ARBA00023110"/>
    </source>
</evidence>
<feature type="region of interest" description="Disordered" evidence="8">
    <location>
        <begin position="1"/>
        <end position="50"/>
    </location>
</feature>
<evidence type="ECO:0000313" key="11">
    <source>
        <dbReference type="Proteomes" id="UP000708208"/>
    </source>
</evidence>